<keyword evidence="3" id="KW-0962">Peroxisome biogenesis</keyword>
<name>A0A2A3E221_APICC</name>
<gene>
    <name evidence="4" type="ORF">APICC_05010</name>
</gene>
<dbReference type="EMBL" id="KZ288439">
    <property type="protein sequence ID" value="PBC25737.1"/>
    <property type="molecule type" value="Genomic_DNA"/>
</dbReference>
<comment type="subcellular location">
    <subcellularLocation>
        <location evidence="3">Peroxisome membrane</location>
    </subcellularLocation>
</comment>
<dbReference type="InterPro" id="IPR013919">
    <property type="entry name" value="Pex16"/>
</dbReference>
<keyword evidence="3" id="KW-0576">Peroxisome</keyword>
<dbReference type="PANTHER" id="PTHR13299">
    <property type="entry name" value="PEROXISOMAL MEMBRANE PROTEIN PEX16"/>
    <property type="match status" value="1"/>
</dbReference>
<reference evidence="4 5" key="1">
    <citation type="submission" date="2014-07" db="EMBL/GenBank/DDBJ databases">
        <title>Genomic and transcriptomic analysis on Apis cerana provide comprehensive insights into honey bee biology.</title>
        <authorList>
            <person name="Diao Q."/>
            <person name="Sun L."/>
            <person name="Zheng H."/>
            <person name="Zheng H."/>
            <person name="Xu S."/>
            <person name="Wang S."/>
            <person name="Zeng Z."/>
            <person name="Hu F."/>
            <person name="Su S."/>
            <person name="Wu J."/>
        </authorList>
    </citation>
    <scope>NUCLEOTIDE SEQUENCE [LARGE SCALE GENOMIC DNA]</scope>
    <source>
        <tissue evidence="4">Pupae without intestine</tissue>
    </source>
</reference>
<dbReference type="Proteomes" id="UP000242457">
    <property type="component" value="Unassembled WGS sequence"/>
</dbReference>
<evidence type="ECO:0000313" key="4">
    <source>
        <dbReference type="EMBL" id="PBC25737.1"/>
    </source>
</evidence>
<evidence type="ECO:0000256" key="1">
    <source>
        <dbReference type="ARBA" id="ARBA00009505"/>
    </source>
</evidence>
<evidence type="ECO:0000313" key="5">
    <source>
        <dbReference type="Proteomes" id="UP000242457"/>
    </source>
</evidence>
<dbReference type="GO" id="GO:0005778">
    <property type="term" value="C:peroxisomal membrane"/>
    <property type="evidence" value="ECO:0007669"/>
    <property type="project" value="UniProtKB-SubCell"/>
</dbReference>
<comment type="similarity">
    <text evidence="1 3">Belongs to the peroxin-16 family.</text>
</comment>
<keyword evidence="5" id="KW-1185">Reference proteome</keyword>
<dbReference type="PANTHER" id="PTHR13299:SF0">
    <property type="entry name" value="PEROXISOMAL MEMBRANE PROTEIN PEX16"/>
    <property type="match status" value="1"/>
</dbReference>
<dbReference type="OrthoDB" id="2021143at2759"/>
<proteinExistence type="inferred from homology"/>
<dbReference type="Pfam" id="PF08610">
    <property type="entry name" value="Pex16"/>
    <property type="match status" value="1"/>
</dbReference>
<evidence type="ECO:0000256" key="2">
    <source>
        <dbReference type="ARBA" id="ARBA00018577"/>
    </source>
</evidence>
<protein>
    <recommendedName>
        <fullName evidence="2 3">Peroxisomal membrane protein PEX16</fullName>
    </recommendedName>
</protein>
<dbReference type="GO" id="GO:0007031">
    <property type="term" value="P:peroxisome organization"/>
    <property type="evidence" value="ECO:0007669"/>
    <property type="project" value="UniProtKB-KW"/>
</dbReference>
<sequence length="338" mass="40115">MNDYRLKTIDYIKMVLNTVHSSALKIIKPYRKWIIENPQLLSDMENTIQYLPYFTAELLYSVSNLIVFFNDLLMSNEKCIHLKFSKFESKIKIWLTVVEYTEALFEISAKKLWGQIGKWFIITVIQIFKTVLRLLLVHLYKERITRSPPIQPLNREKINDSHNEKSKESFVLKRSGTVIRSIRGTNSLHICTWEPLSSNINNNNLNKCSTSEKNLMLAETLYIIKPLLHLGCISFTGKKHWPPWLLSFAIDLISLKIINNQMKNISFNKEEEKEFFRRRLALLLYILKSPFYDKYSRTRIYTILTALSNKMPLARFVTEPIKKYLPYWQSTYFYIWTN</sequence>
<accession>A0A2A3E221</accession>
<evidence type="ECO:0000256" key="3">
    <source>
        <dbReference type="RuleBase" id="RU365003"/>
    </source>
</evidence>
<dbReference type="AlphaFoldDB" id="A0A2A3E221"/>
<dbReference type="STRING" id="94128.A0A2A3E221"/>
<organism evidence="4 5">
    <name type="scientific">Apis cerana cerana</name>
    <name type="common">Oriental honeybee</name>
    <dbReference type="NCBI Taxonomy" id="94128"/>
    <lineage>
        <taxon>Eukaryota</taxon>
        <taxon>Metazoa</taxon>
        <taxon>Ecdysozoa</taxon>
        <taxon>Arthropoda</taxon>
        <taxon>Hexapoda</taxon>
        <taxon>Insecta</taxon>
        <taxon>Pterygota</taxon>
        <taxon>Neoptera</taxon>
        <taxon>Endopterygota</taxon>
        <taxon>Hymenoptera</taxon>
        <taxon>Apocrita</taxon>
        <taxon>Aculeata</taxon>
        <taxon>Apoidea</taxon>
        <taxon>Anthophila</taxon>
        <taxon>Apidae</taxon>
        <taxon>Apis</taxon>
    </lineage>
</organism>